<dbReference type="Proteomes" id="UP000679352">
    <property type="component" value="Chromosome"/>
</dbReference>
<reference evidence="3" key="1">
    <citation type="submission" date="2021-06" db="EMBL/GenBank/DDBJ databases">
        <title>Direct submission.</title>
        <authorList>
            <person name="Lee C.-S."/>
            <person name="Jin L."/>
        </authorList>
    </citation>
    <scope>NUCLEOTIDE SEQUENCE</scope>
    <source>
        <strain evidence="3">Con5</strain>
    </source>
</reference>
<dbReference type="PANTHER" id="PTHR38340:SF1">
    <property type="entry name" value="S-LAYER PROTEIN"/>
    <property type="match status" value="1"/>
</dbReference>
<dbReference type="InterPro" id="IPR018511">
    <property type="entry name" value="Hemolysin-typ_Ca-bd_CS"/>
</dbReference>
<proteinExistence type="predicted"/>
<name>A0A975P4G1_9RHOB</name>
<dbReference type="PANTHER" id="PTHR38340">
    <property type="entry name" value="S-LAYER PROTEIN"/>
    <property type="match status" value="1"/>
</dbReference>
<dbReference type="SUPFAM" id="SSF51120">
    <property type="entry name" value="beta-Roll"/>
    <property type="match status" value="1"/>
</dbReference>
<dbReference type="Gene3D" id="2.150.10.10">
    <property type="entry name" value="Serralysin-like metalloprotease, C-terminal"/>
    <property type="match status" value="1"/>
</dbReference>
<dbReference type="GO" id="GO:0005576">
    <property type="term" value="C:extracellular region"/>
    <property type="evidence" value="ECO:0007669"/>
    <property type="project" value="UniProtKB-SubCell"/>
</dbReference>
<evidence type="ECO:0000313" key="4">
    <source>
        <dbReference type="Proteomes" id="UP000679352"/>
    </source>
</evidence>
<comment type="subcellular location">
    <subcellularLocation>
        <location evidence="1">Secreted</location>
    </subcellularLocation>
</comment>
<organism evidence="3 4">
    <name type="scientific">Gemmobacter fulvus</name>
    <dbReference type="NCBI Taxonomy" id="2840474"/>
    <lineage>
        <taxon>Bacteria</taxon>
        <taxon>Pseudomonadati</taxon>
        <taxon>Pseudomonadota</taxon>
        <taxon>Alphaproteobacteria</taxon>
        <taxon>Rhodobacterales</taxon>
        <taxon>Paracoccaceae</taxon>
        <taxon>Gemmobacter</taxon>
    </lineage>
</organism>
<keyword evidence="2" id="KW-0964">Secreted</keyword>
<accession>A0A975P4G1</accession>
<evidence type="ECO:0000313" key="3">
    <source>
        <dbReference type="EMBL" id="QWK89520.1"/>
    </source>
</evidence>
<dbReference type="GO" id="GO:0005509">
    <property type="term" value="F:calcium ion binding"/>
    <property type="evidence" value="ECO:0007669"/>
    <property type="project" value="InterPro"/>
</dbReference>
<dbReference type="InterPro" id="IPR011049">
    <property type="entry name" value="Serralysin-like_metalloprot_C"/>
</dbReference>
<dbReference type="InterPro" id="IPR050557">
    <property type="entry name" value="RTX_toxin/Mannuronan_C5-epim"/>
</dbReference>
<dbReference type="EMBL" id="CP076361">
    <property type="protein sequence ID" value="QWK89520.1"/>
    <property type="molecule type" value="Genomic_DNA"/>
</dbReference>
<dbReference type="KEGG" id="gfu:KM031_11775"/>
<evidence type="ECO:0000256" key="1">
    <source>
        <dbReference type="ARBA" id="ARBA00004613"/>
    </source>
</evidence>
<dbReference type="PROSITE" id="PS00330">
    <property type="entry name" value="HEMOLYSIN_CALCIUM"/>
    <property type="match status" value="3"/>
</dbReference>
<dbReference type="AlphaFoldDB" id="A0A975P4G1"/>
<protein>
    <recommendedName>
        <fullName evidence="5">Calcium-binding protein</fullName>
    </recommendedName>
</protein>
<dbReference type="InterPro" id="IPR001343">
    <property type="entry name" value="Hemolysn_Ca-bd"/>
</dbReference>
<evidence type="ECO:0000256" key="2">
    <source>
        <dbReference type="ARBA" id="ARBA00022525"/>
    </source>
</evidence>
<dbReference type="Pfam" id="PF00353">
    <property type="entry name" value="HemolysinCabind"/>
    <property type="match status" value="2"/>
</dbReference>
<sequence>MAVFTFTAVGRDWANIDLLSVRNDFVDTVFDSKRETFSSSAIRLFYDDATITFGGRGFAGVFIGGELADVTAGTLTSLFVDLPGGQRPISMTGGAVNGVRFFDLLEAGNSTGSFNLLFAGNDRVTGGTGNDRLFGHTGNDTVVGGAGGDTLLGDAGKDRLEGGAGADVLAGGLGVDRLLGGKGADYFVIASRAGERHADVIVDFNRAVDEITLDNDFLTALTVSGALDADAFFAGRAARDAEDRIIYQKSTGSIYYDADGVGGAGKLLIAEVKDGLQLSADDFFVI</sequence>
<evidence type="ECO:0008006" key="5">
    <source>
        <dbReference type="Google" id="ProtNLM"/>
    </source>
</evidence>
<keyword evidence="4" id="KW-1185">Reference proteome</keyword>
<gene>
    <name evidence="3" type="ORF">KM031_11775</name>
</gene>
<dbReference type="RefSeq" id="WP_215504716.1">
    <property type="nucleotide sequence ID" value="NZ_CP076361.1"/>
</dbReference>
<dbReference type="PRINTS" id="PR00313">
    <property type="entry name" value="CABNDNGRPT"/>
</dbReference>